<dbReference type="Gene3D" id="3.40.30.10">
    <property type="entry name" value="Glutaredoxin"/>
    <property type="match status" value="1"/>
</dbReference>
<evidence type="ECO:0000256" key="4">
    <source>
        <dbReference type="ARBA" id="ARBA00023157"/>
    </source>
</evidence>
<dbReference type="SUPFAM" id="SSF52833">
    <property type="entry name" value="Thioredoxin-like"/>
    <property type="match status" value="1"/>
</dbReference>
<evidence type="ECO:0000256" key="3">
    <source>
        <dbReference type="ARBA" id="ARBA00023002"/>
    </source>
</evidence>
<keyword evidence="6" id="KW-1133">Transmembrane helix</keyword>
<keyword evidence="6" id="KW-0472">Membrane</keyword>
<evidence type="ECO:0000313" key="9">
    <source>
        <dbReference type="Proteomes" id="UP000229681"/>
    </source>
</evidence>
<dbReference type="PROSITE" id="PS51352">
    <property type="entry name" value="THIOREDOXIN_2"/>
    <property type="match status" value="1"/>
</dbReference>
<dbReference type="InterPro" id="IPR013766">
    <property type="entry name" value="Thioredoxin_domain"/>
</dbReference>
<dbReference type="InterPro" id="IPR036249">
    <property type="entry name" value="Thioredoxin-like_sf"/>
</dbReference>
<name>A0A2M8PD54_9CHLR</name>
<evidence type="ECO:0000256" key="5">
    <source>
        <dbReference type="ARBA" id="ARBA00023284"/>
    </source>
</evidence>
<protein>
    <recommendedName>
        <fullName evidence="7">Thioredoxin domain-containing protein</fullName>
    </recommendedName>
</protein>
<comment type="similarity">
    <text evidence="1">Belongs to the thioredoxin family. DsbA subfamily.</text>
</comment>
<feature type="transmembrane region" description="Helical" evidence="6">
    <location>
        <begin position="21"/>
        <end position="43"/>
    </location>
</feature>
<accession>A0A2M8PD54</accession>
<organism evidence="8 9">
    <name type="scientific">Candidatus Thermofonsia Clade 1 bacterium</name>
    <dbReference type="NCBI Taxonomy" id="2364210"/>
    <lineage>
        <taxon>Bacteria</taxon>
        <taxon>Bacillati</taxon>
        <taxon>Chloroflexota</taxon>
        <taxon>Candidatus Thermofontia</taxon>
        <taxon>Candidatus Thermofonsia Clade 1</taxon>
    </lineage>
</organism>
<reference evidence="8 9" key="1">
    <citation type="submission" date="2017-11" db="EMBL/GenBank/DDBJ databases">
        <title>Evolution of Phototrophy in the Chloroflexi Phylum Driven by Horizontal Gene Transfer.</title>
        <authorList>
            <person name="Ward L.M."/>
            <person name="Hemp J."/>
            <person name="Shih P.M."/>
            <person name="Mcglynn S.E."/>
            <person name="Fischer W."/>
        </authorList>
    </citation>
    <scope>NUCLEOTIDE SEQUENCE [LARGE SCALE GENOMIC DNA]</scope>
    <source>
        <strain evidence="8">JP3_13</strain>
    </source>
</reference>
<keyword evidence="2" id="KW-0732">Signal</keyword>
<dbReference type="InterPro" id="IPR012336">
    <property type="entry name" value="Thioredoxin-like_fold"/>
</dbReference>
<dbReference type="GO" id="GO:0016491">
    <property type="term" value="F:oxidoreductase activity"/>
    <property type="evidence" value="ECO:0007669"/>
    <property type="project" value="UniProtKB-KW"/>
</dbReference>
<dbReference type="EMBL" id="PGTM01000150">
    <property type="protein sequence ID" value="PJF35481.1"/>
    <property type="molecule type" value="Genomic_DNA"/>
</dbReference>
<proteinExistence type="inferred from homology"/>
<feature type="domain" description="Thioredoxin" evidence="7">
    <location>
        <begin position="81"/>
        <end position="267"/>
    </location>
</feature>
<keyword evidence="4" id="KW-1015">Disulfide bond</keyword>
<evidence type="ECO:0000256" key="1">
    <source>
        <dbReference type="ARBA" id="ARBA00005791"/>
    </source>
</evidence>
<dbReference type="Proteomes" id="UP000229681">
    <property type="component" value="Unassembled WGS sequence"/>
</dbReference>
<dbReference type="AlphaFoldDB" id="A0A2M8PD54"/>
<evidence type="ECO:0000256" key="6">
    <source>
        <dbReference type="SAM" id="Phobius"/>
    </source>
</evidence>
<sequence>MSNQDKAELSRDDTIVITQNTLYYFGIAVVFFVAGFIVAWAVLTSGGSNMSAAELRNAASEGARAAVQAELALLRNELSNLVAGGAQPTPTAPTRVEVELGNSPAWGPEDAKVVVVEYSDFECSFCARFYRETYGTLKERYGDRVRFVFKHFPISFIHPNAERAALAAECANEQDKFWEYHDKLFENQQNLSQNALISYAQQVGVPNIEQFTECLTTQKYLSTVTADLQQGERYGVQGTPTFFINGLPLVGAQPYSVFERAIEQALAAAN</sequence>
<comment type="caution">
    <text evidence="8">The sequence shown here is derived from an EMBL/GenBank/DDBJ whole genome shotgun (WGS) entry which is preliminary data.</text>
</comment>
<keyword evidence="6" id="KW-0812">Transmembrane</keyword>
<keyword evidence="3" id="KW-0560">Oxidoreductase</keyword>
<dbReference type="PANTHER" id="PTHR13887:SF14">
    <property type="entry name" value="DISULFIDE BOND FORMATION PROTEIN D"/>
    <property type="match status" value="1"/>
</dbReference>
<evidence type="ECO:0000259" key="7">
    <source>
        <dbReference type="PROSITE" id="PS51352"/>
    </source>
</evidence>
<evidence type="ECO:0000256" key="2">
    <source>
        <dbReference type="ARBA" id="ARBA00022729"/>
    </source>
</evidence>
<evidence type="ECO:0000313" key="8">
    <source>
        <dbReference type="EMBL" id="PJF35481.1"/>
    </source>
</evidence>
<dbReference type="Pfam" id="PF13462">
    <property type="entry name" value="Thioredoxin_4"/>
    <property type="match status" value="1"/>
</dbReference>
<gene>
    <name evidence="8" type="ORF">CUN49_10370</name>
</gene>
<dbReference type="PANTHER" id="PTHR13887">
    <property type="entry name" value="GLUTATHIONE S-TRANSFERASE KAPPA"/>
    <property type="match status" value="1"/>
</dbReference>
<keyword evidence="5" id="KW-0676">Redox-active center</keyword>